<organism evidence="7 8">
    <name type="scientific">Prochlorococcus phage P-TIM68</name>
    <dbReference type="NCBI Taxonomy" id="1542477"/>
    <lineage>
        <taxon>Viruses</taxon>
        <taxon>Duplodnaviria</taxon>
        <taxon>Heunggongvirae</taxon>
        <taxon>Uroviricota</taxon>
        <taxon>Caudoviricetes</taxon>
        <taxon>Pantevenvirales</taxon>
        <taxon>Kyanoviridae</taxon>
        <taxon>Haifavirus</taxon>
        <taxon>Haifavirus tim68</taxon>
    </lineage>
</organism>
<keyword evidence="2" id="KW-1003">Cell membrane</keyword>
<dbReference type="OrthoDB" id="20037at10239"/>
<dbReference type="PANTHER" id="PTHR33452">
    <property type="entry name" value="OXIDOREDUCTASE CATD-RELATED"/>
    <property type="match status" value="1"/>
</dbReference>
<feature type="transmembrane region" description="Helical" evidence="6">
    <location>
        <begin position="46"/>
        <end position="63"/>
    </location>
</feature>
<dbReference type="InterPro" id="IPR032808">
    <property type="entry name" value="DoxX"/>
</dbReference>
<dbReference type="Proteomes" id="UP000207741">
    <property type="component" value="Segment"/>
</dbReference>
<evidence type="ECO:0000313" key="7">
    <source>
        <dbReference type="EMBL" id="AIR93566.1"/>
    </source>
</evidence>
<evidence type="ECO:0000256" key="4">
    <source>
        <dbReference type="ARBA" id="ARBA00022989"/>
    </source>
</evidence>
<sequence length="134" mass="14860">MKSFGLLILRICIGAMLIHHGYEKLENIPNFANAFVKPLGLPFPEFFSYVAAYSEIVGSWLLITGLFTRIGALFIVGTITFAIYHAIMTSGFNIYLLELLVLYFGGAFCVLLLGGGGFAIDRFIKFKQAHVPFL</sequence>
<name>A0A0K0KVP7_9CAUD</name>
<protein>
    <submittedName>
        <fullName evidence="7">Putative membrane protein</fullName>
    </submittedName>
</protein>
<evidence type="ECO:0000313" key="8">
    <source>
        <dbReference type="Proteomes" id="UP000207741"/>
    </source>
</evidence>
<accession>A0A0K0KVP7</accession>
<dbReference type="KEGG" id="vg:26640053"/>
<keyword evidence="8" id="KW-1185">Reference proteome</keyword>
<evidence type="ECO:0000256" key="2">
    <source>
        <dbReference type="ARBA" id="ARBA00022475"/>
    </source>
</evidence>
<keyword evidence="3 6" id="KW-0812">Transmembrane</keyword>
<dbReference type="RefSeq" id="YP_009213741.1">
    <property type="nucleotide sequence ID" value="NC_028955.1"/>
</dbReference>
<comment type="subcellular location">
    <subcellularLocation>
        <location evidence="1">Cell membrane</location>
        <topology evidence="1">Multi-pass membrane protein</topology>
    </subcellularLocation>
</comment>
<keyword evidence="5 6" id="KW-0472">Membrane</keyword>
<dbReference type="InterPro" id="IPR051907">
    <property type="entry name" value="DoxX-like_oxidoreductase"/>
</dbReference>
<feature type="transmembrane region" description="Helical" evidence="6">
    <location>
        <begin position="70"/>
        <end position="88"/>
    </location>
</feature>
<dbReference type="PANTHER" id="PTHR33452:SF1">
    <property type="entry name" value="INNER MEMBRANE PROTEIN YPHA-RELATED"/>
    <property type="match status" value="1"/>
</dbReference>
<keyword evidence="4 6" id="KW-1133">Transmembrane helix</keyword>
<dbReference type="Pfam" id="PF07681">
    <property type="entry name" value="DoxX"/>
    <property type="match status" value="1"/>
</dbReference>
<dbReference type="GeneID" id="26640053"/>
<dbReference type="GO" id="GO:0005886">
    <property type="term" value="C:plasma membrane"/>
    <property type="evidence" value="ECO:0007669"/>
    <property type="project" value="UniProtKB-SubCell"/>
</dbReference>
<dbReference type="EMBL" id="KM359505">
    <property type="protein sequence ID" value="AIR93566.1"/>
    <property type="molecule type" value="Genomic_DNA"/>
</dbReference>
<evidence type="ECO:0000256" key="1">
    <source>
        <dbReference type="ARBA" id="ARBA00004651"/>
    </source>
</evidence>
<proteinExistence type="predicted"/>
<evidence type="ECO:0000256" key="5">
    <source>
        <dbReference type="ARBA" id="ARBA00023136"/>
    </source>
</evidence>
<evidence type="ECO:0000256" key="6">
    <source>
        <dbReference type="SAM" id="Phobius"/>
    </source>
</evidence>
<reference evidence="8" key="1">
    <citation type="submission" date="2014-08" db="EMBL/GenBank/DDBJ databases">
        <authorList>
            <person name="Edwards T."/>
        </authorList>
    </citation>
    <scope>NUCLEOTIDE SEQUENCE [LARGE SCALE GENOMIC DNA]</scope>
</reference>
<feature type="transmembrane region" description="Helical" evidence="6">
    <location>
        <begin position="100"/>
        <end position="120"/>
    </location>
</feature>
<evidence type="ECO:0000256" key="3">
    <source>
        <dbReference type="ARBA" id="ARBA00022692"/>
    </source>
</evidence>